<dbReference type="InterPro" id="IPR034660">
    <property type="entry name" value="DinB/YfiT-like"/>
</dbReference>
<feature type="domain" description="Mycothiol-dependent maleylpyruvate isomerase metal-binding" evidence="2">
    <location>
        <begin position="167"/>
        <end position="290"/>
    </location>
</feature>
<dbReference type="GO" id="GO:0016853">
    <property type="term" value="F:isomerase activity"/>
    <property type="evidence" value="ECO:0007669"/>
    <property type="project" value="UniProtKB-KW"/>
</dbReference>
<feature type="compositionally biased region" description="Low complexity" evidence="1">
    <location>
        <begin position="145"/>
        <end position="162"/>
    </location>
</feature>
<feature type="region of interest" description="Disordered" evidence="1">
    <location>
        <begin position="90"/>
        <end position="109"/>
    </location>
</feature>
<accession>A0ABW7UAP9</accession>
<protein>
    <submittedName>
        <fullName evidence="3">Maleylpyruvate isomerase N-terminal domain-containing protein</fullName>
    </submittedName>
</protein>
<evidence type="ECO:0000256" key="1">
    <source>
        <dbReference type="SAM" id="MobiDB-lite"/>
    </source>
</evidence>
<gene>
    <name evidence="3" type="ORF">ACH407_24500</name>
</gene>
<dbReference type="RefSeq" id="WP_398711014.1">
    <property type="nucleotide sequence ID" value="NZ_JBIRUI010000011.1"/>
</dbReference>
<feature type="region of interest" description="Disordered" evidence="1">
    <location>
        <begin position="122"/>
        <end position="162"/>
    </location>
</feature>
<keyword evidence="4" id="KW-1185">Reference proteome</keyword>
<name>A0ABW7UAP9_9ACTN</name>
<reference evidence="3 4" key="1">
    <citation type="submission" date="2024-10" db="EMBL/GenBank/DDBJ databases">
        <title>The Natural Products Discovery Center: Release of the First 8490 Sequenced Strains for Exploring Actinobacteria Biosynthetic Diversity.</title>
        <authorList>
            <person name="Kalkreuter E."/>
            <person name="Kautsar S.A."/>
            <person name="Yang D."/>
            <person name="Bader C.D."/>
            <person name="Teijaro C.N."/>
            <person name="Fluegel L."/>
            <person name="Davis C.M."/>
            <person name="Simpson J.R."/>
            <person name="Lauterbach L."/>
            <person name="Steele A.D."/>
            <person name="Gui C."/>
            <person name="Meng S."/>
            <person name="Li G."/>
            <person name="Viehrig K."/>
            <person name="Ye F."/>
            <person name="Su P."/>
            <person name="Kiefer A.F."/>
            <person name="Nichols A."/>
            <person name="Cepeda A.J."/>
            <person name="Yan W."/>
            <person name="Fan B."/>
            <person name="Jiang Y."/>
            <person name="Adhikari A."/>
            <person name="Zheng C.-J."/>
            <person name="Schuster L."/>
            <person name="Cowan T.M."/>
            <person name="Smanski M.J."/>
            <person name="Chevrette M.G."/>
            <person name="De Carvalho L.P.S."/>
            <person name="Shen B."/>
        </authorList>
    </citation>
    <scope>NUCLEOTIDE SEQUENCE [LARGE SCALE GENOMIC DNA]</scope>
    <source>
        <strain evidence="3 4">NPDC020602</strain>
    </source>
</reference>
<dbReference type="Pfam" id="PF11716">
    <property type="entry name" value="MDMPI_N"/>
    <property type="match status" value="1"/>
</dbReference>
<dbReference type="Proteomes" id="UP001611339">
    <property type="component" value="Unassembled WGS sequence"/>
</dbReference>
<comment type="caution">
    <text evidence="3">The sequence shown here is derived from an EMBL/GenBank/DDBJ whole genome shotgun (WGS) entry which is preliminary data.</text>
</comment>
<evidence type="ECO:0000313" key="3">
    <source>
        <dbReference type="EMBL" id="MFI1716724.1"/>
    </source>
</evidence>
<dbReference type="InterPro" id="IPR017517">
    <property type="entry name" value="Maleyloyr_isom"/>
</dbReference>
<dbReference type="SUPFAM" id="SSF109854">
    <property type="entry name" value="DinB/YfiT-like putative metalloenzymes"/>
    <property type="match status" value="1"/>
</dbReference>
<keyword evidence="3" id="KW-0413">Isomerase</keyword>
<dbReference type="PANTHER" id="PTHR40758">
    <property type="entry name" value="CONSERVED PROTEIN"/>
    <property type="match status" value="1"/>
</dbReference>
<sequence length="415" mass="43155">MSDALLSALAESLAELVTAVGTSDDEVLDPGTAVRWLEGTAAALDGLGPADRRALDGLFRATALRRPAGPRREALLRLPERLGLAEGLRQAPPAATVPTGAVPTGAASTATVTTAPPLVARRVPSPTASPSPTVPRAPHAAVGISSSPSPATPAAASPADDPADVCDAVAERVLRFAALVREADPATPVPTCPGWTLADLTRHLGAVHRWADHLVRTRATVRVHLKDLPLDPPSHPAAYADWLTEGAATVLTTLRATAPDLPVWSPGADPHARYYPRRLLSEAVVHLADAELALGGAAGAIDPRTAADAIDHFLTDAPYIPWIAEPLAHLGRDGAVLRLAARDTGTVRTLVLGGGGFTWTREGRGSGAVGPTASVEADTGELLLLLHRRYAADDPRFTHTGDRELLDDWLAATAL</sequence>
<dbReference type="PANTHER" id="PTHR40758:SF1">
    <property type="entry name" value="CONSERVED PROTEIN"/>
    <property type="match status" value="1"/>
</dbReference>
<dbReference type="InterPro" id="IPR024344">
    <property type="entry name" value="MDMPI_metal-binding"/>
</dbReference>
<evidence type="ECO:0000313" key="4">
    <source>
        <dbReference type="Proteomes" id="UP001611339"/>
    </source>
</evidence>
<evidence type="ECO:0000259" key="2">
    <source>
        <dbReference type="Pfam" id="PF11716"/>
    </source>
</evidence>
<organism evidence="3 4">
    <name type="scientific">Streptomyces litmocidini</name>
    <dbReference type="NCBI Taxonomy" id="67318"/>
    <lineage>
        <taxon>Bacteria</taxon>
        <taxon>Bacillati</taxon>
        <taxon>Actinomycetota</taxon>
        <taxon>Actinomycetes</taxon>
        <taxon>Kitasatosporales</taxon>
        <taxon>Streptomycetaceae</taxon>
        <taxon>Streptomyces</taxon>
    </lineage>
</organism>
<proteinExistence type="predicted"/>
<dbReference type="EMBL" id="JBIRUI010000011">
    <property type="protein sequence ID" value="MFI1716724.1"/>
    <property type="molecule type" value="Genomic_DNA"/>
</dbReference>
<dbReference type="NCBIfam" id="TIGR03083">
    <property type="entry name" value="maleylpyruvate isomerase family mycothiol-dependent enzyme"/>
    <property type="match status" value="1"/>
</dbReference>